<organism evidence="2 3">
    <name type="scientific">Erythrobacter westpacificensis</name>
    <dbReference type="NCBI Taxonomy" id="1055231"/>
    <lineage>
        <taxon>Bacteria</taxon>
        <taxon>Pseudomonadati</taxon>
        <taxon>Pseudomonadota</taxon>
        <taxon>Alphaproteobacteria</taxon>
        <taxon>Sphingomonadales</taxon>
        <taxon>Erythrobacteraceae</taxon>
        <taxon>Erythrobacter/Porphyrobacter group</taxon>
        <taxon>Erythrobacter</taxon>
    </lineage>
</organism>
<reference evidence="3" key="1">
    <citation type="journal article" date="2019" name="Int. J. Syst. Evol. Microbiol.">
        <title>The Global Catalogue of Microorganisms (GCM) 10K type strain sequencing project: providing services to taxonomists for standard genome sequencing and annotation.</title>
        <authorList>
            <consortium name="The Broad Institute Genomics Platform"/>
            <consortium name="The Broad Institute Genome Sequencing Center for Infectious Disease"/>
            <person name="Wu L."/>
            <person name="Ma J."/>
        </authorList>
    </citation>
    <scope>NUCLEOTIDE SEQUENCE [LARGE SCALE GENOMIC DNA]</scope>
    <source>
        <strain evidence="3">JCM 18014</strain>
    </source>
</reference>
<feature type="signal peptide" evidence="1">
    <location>
        <begin position="1"/>
        <end position="20"/>
    </location>
</feature>
<evidence type="ECO:0000313" key="2">
    <source>
        <dbReference type="EMBL" id="GAA5049374.1"/>
    </source>
</evidence>
<feature type="chain" id="PRO_5046061296" evidence="1">
    <location>
        <begin position="21"/>
        <end position="346"/>
    </location>
</feature>
<dbReference type="EMBL" id="BAABHV010000006">
    <property type="protein sequence ID" value="GAA5049374.1"/>
    <property type="molecule type" value="Genomic_DNA"/>
</dbReference>
<evidence type="ECO:0000256" key="1">
    <source>
        <dbReference type="SAM" id="SignalP"/>
    </source>
</evidence>
<evidence type="ECO:0000313" key="3">
    <source>
        <dbReference type="Proteomes" id="UP001500518"/>
    </source>
</evidence>
<dbReference type="Proteomes" id="UP001500518">
    <property type="component" value="Unassembled WGS sequence"/>
</dbReference>
<accession>A0ABP9K2A5</accession>
<protein>
    <submittedName>
        <fullName evidence="2">Uncharacterized protein</fullName>
    </submittedName>
</protein>
<sequence length="346" mass="39188">MRKLVLALATCALAASPLGAQDASFEEQMAARFEPPPEGWAMPRTQWGDPDLRGKWPVDYLGRTPRERSPALGERAFLTDEEYERAFARADSDLDRYEEEDKAGLMAMGHWAEFGHPLRQSSMIVEPANGRYPPLTAEGQEWKANERTSWNTDVFENMDDFGIFDRCLTRGMPGSMLPGAYNGGIEIFQAPGLVAISLEMIHETRLVYLDGREPPASDVQYDLGYSVGHWEGDTLVIETTNFRPGMSMGPAPNSDQLRITEHLTLMNDNQIRYEAWVRDPVVMEGHYKIDLPWLREDDYGMYEYACHEGNVQIRGYITATSPRFAEERAQAWIEQGEEPSEGVPVR</sequence>
<dbReference type="RefSeq" id="WP_346031800.1">
    <property type="nucleotide sequence ID" value="NZ_BAABHV010000006.1"/>
</dbReference>
<comment type="caution">
    <text evidence="2">The sequence shown here is derived from an EMBL/GenBank/DDBJ whole genome shotgun (WGS) entry which is preliminary data.</text>
</comment>
<name>A0ABP9K2A5_9SPHN</name>
<proteinExistence type="predicted"/>
<keyword evidence="3" id="KW-1185">Reference proteome</keyword>
<gene>
    <name evidence="2" type="ORF">GCM10023208_07550</name>
</gene>
<keyword evidence="1" id="KW-0732">Signal</keyword>